<feature type="transmembrane region" description="Helical" evidence="1">
    <location>
        <begin position="323"/>
        <end position="341"/>
    </location>
</feature>
<accession>A0A3B1C2L9</accession>
<feature type="transmembrane region" description="Helical" evidence="1">
    <location>
        <begin position="205"/>
        <end position="223"/>
    </location>
</feature>
<feature type="transmembrane region" description="Helical" evidence="1">
    <location>
        <begin position="368"/>
        <end position="387"/>
    </location>
</feature>
<gene>
    <name evidence="2" type="ORF">MNBD_NITROSPINAE02-1048</name>
</gene>
<reference evidence="2" key="1">
    <citation type="submission" date="2018-06" db="EMBL/GenBank/DDBJ databases">
        <authorList>
            <person name="Zhirakovskaya E."/>
        </authorList>
    </citation>
    <scope>NUCLEOTIDE SEQUENCE</scope>
</reference>
<evidence type="ECO:0000256" key="1">
    <source>
        <dbReference type="SAM" id="Phobius"/>
    </source>
</evidence>
<feature type="transmembrane region" description="Helical" evidence="1">
    <location>
        <begin position="298"/>
        <end position="316"/>
    </location>
</feature>
<sequence>MTSPGIFAQKLNQAALAFCLFGLFSFAITWPLVINITTHLHQGGEPVPTVPFLNLWTIGWNADRALHFFANYWNAPIFYPVPGAFAFSDPQPLTGLIAAPLYYVNPALSYNVVMLVFMLLNGFSVYRLLRGRGMGFWPAFLGGLLAESLPILTEQRGVLQLQPFFGIVFAIDCLWNLAERPNLWYGAGFGLGVAVTFLTSEYYGLFAVFVLVPSATVLCFKLFNKRALYPLALGTVLCGALVMPVLIPQYTILSRTGSGYSAEMISSLSASPVDYLHPSKSVLASRIYPFLSHEKKRLFPGFALIALGLAGAAIGLGREDRRLWTIFLLSVIAMTFIGSLGPRLDIMGWRPYENLSSAIPSLNNVRNLFRLALFVQLSLALLAATLFEAMIARRLHLVVAGLALFALVEAAPLPGRLAPSPLFSFKPSMADSPMVVLPYTKGRSAKHYQQTAFWMAASLSSGVTLVNGYSGRFTEINNQLRDLLADFPAEQGLRVLRSLGVKGVAIDSFWLSRDQRDRITTALDSGELIFKGFQKNLIYFSLSGSRFRPVGEYKGGWEINARRLRDKVRVSAMAAIKDDRVYVMVPGKAEPKWKITYTDKHGFVTSHMVTPKWSIAIYAGAKQAVTVVTPPPPPRKGGYTVRLIDARSGRVLGEAKLSV</sequence>
<organism evidence="2">
    <name type="scientific">hydrothermal vent metagenome</name>
    <dbReference type="NCBI Taxonomy" id="652676"/>
    <lineage>
        <taxon>unclassified sequences</taxon>
        <taxon>metagenomes</taxon>
        <taxon>ecological metagenomes</taxon>
    </lineage>
</organism>
<feature type="transmembrane region" description="Helical" evidence="1">
    <location>
        <begin position="12"/>
        <end position="33"/>
    </location>
</feature>
<feature type="transmembrane region" description="Helical" evidence="1">
    <location>
        <begin position="108"/>
        <end position="129"/>
    </location>
</feature>
<protein>
    <submittedName>
        <fullName evidence="2">Uncharacterized protein</fullName>
    </submittedName>
</protein>
<feature type="transmembrane region" description="Helical" evidence="1">
    <location>
        <begin position="394"/>
        <end position="413"/>
    </location>
</feature>
<feature type="transmembrane region" description="Helical" evidence="1">
    <location>
        <begin position="228"/>
        <end position="247"/>
    </location>
</feature>
<dbReference type="AlphaFoldDB" id="A0A3B1C2L9"/>
<dbReference type="EMBL" id="UOGE01000034">
    <property type="protein sequence ID" value="VAX18264.1"/>
    <property type="molecule type" value="Genomic_DNA"/>
</dbReference>
<name>A0A3B1C2L9_9ZZZZ</name>
<keyword evidence="1" id="KW-0472">Membrane</keyword>
<keyword evidence="1" id="KW-0812">Transmembrane</keyword>
<feature type="transmembrane region" description="Helical" evidence="1">
    <location>
        <begin position="182"/>
        <end position="199"/>
    </location>
</feature>
<keyword evidence="1" id="KW-1133">Transmembrane helix</keyword>
<evidence type="ECO:0000313" key="2">
    <source>
        <dbReference type="EMBL" id="VAX18264.1"/>
    </source>
</evidence>
<proteinExistence type="predicted"/>